<evidence type="ECO:0000313" key="3">
    <source>
        <dbReference type="Proteomes" id="UP000820669"/>
    </source>
</evidence>
<evidence type="ECO:0000256" key="1">
    <source>
        <dbReference type="SAM" id="SignalP"/>
    </source>
</evidence>
<proteinExistence type="predicted"/>
<comment type="caution">
    <text evidence="2">The sequence shown here is derived from an EMBL/GenBank/DDBJ whole genome shotgun (WGS) entry which is preliminary data.</text>
</comment>
<feature type="chain" id="PRO_5046836270" description="Lipoprotein" evidence="1">
    <location>
        <begin position="31"/>
        <end position="189"/>
    </location>
</feature>
<organism evidence="2 3">
    <name type="scientific">Pseudonocardia acidicola</name>
    <dbReference type="NCBI Taxonomy" id="2724939"/>
    <lineage>
        <taxon>Bacteria</taxon>
        <taxon>Bacillati</taxon>
        <taxon>Actinomycetota</taxon>
        <taxon>Actinomycetes</taxon>
        <taxon>Pseudonocardiales</taxon>
        <taxon>Pseudonocardiaceae</taxon>
        <taxon>Pseudonocardia</taxon>
    </lineage>
</organism>
<feature type="signal peptide" evidence="1">
    <location>
        <begin position="1"/>
        <end position="30"/>
    </location>
</feature>
<reference evidence="2 3" key="1">
    <citation type="submission" date="2020-04" db="EMBL/GenBank/DDBJ databases">
        <authorList>
            <person name="Klaysubun C."/>
            <person name="Duangmal K."/>
            <person name="Lipun K."/>
        </authorList>
    </citation>
    <scope>NUCLEOTIDE SEQUENCE [LARGE SCALE GENOMIC DNA]</scope>
    <source>
        <strain evidence="2 3">K10HN5</strain>
    </source>
</reference>
<dbReference type="PROSITE" id="PS51257">
    <property type="entry name" value="PROKAR_LIPOPROTEIN"/>
    <property type="match status" value="1"/>
</dbReference>
<accession>A0ABX1S3N0</accession>
<dbReference type="RefSeq" id="WP_169379560.1">
    <property type="nucleotide sequence ID" value="NZ_JAAXLA010000003.1"/>
</dbReference>
<keyword evidence="3" id="KW-1185">Reference proteome</keyword>
<dbReference type="EMBL" id="JAAXLA010000003">
    <property type="protein sequence ID" value="NMH96189.1"/>
    <property type="molecule type" value="Genomic_DNA"/>
</dbReference>
<keyword evidence="1" id="KW-0732">Signal</keyword>
<name>A0ABX1S3N0_9PSEU</name>
<sequence>MNRSRSARRAGLLVPVAAACLLAASGCASAAGPTADEVVARLGAVPIPTAAAPATPVPAAPGHPQIMAMGGAVAATLPGTGTGTVTALGPQIDLPAGARLPVEQARAAIRVEARTDTGTVALQAGDFTSRDDHGRDIPLDVVGPAAATSDPTRPATLQLAGTFHSGAAQITWRYRGAVVAVWTFTVELD</sequence>
<evidence type="ECO:0008006" key="4">
    <source>
        <dbReference type="Google" id="ProtNLM"/>
    </source>
</evidence>
<protein>
    <recommendedName>
        <fullName evidence="4">Lipoprotein</fullName>
    </recommendedName>
</protein>
<dbReference type="Proteomes" id="UP000820669">
    <property type="component" value="Unassembled WGS sequence"/>
</dbReference>
<evidence type="ECO:0000313" key="2">
    <source>
        <dbReference type="EMBL" id="NMH96189.1"/>
    </source>
</evidence>
<gene>
    <name evidence="2" type="ORF">HF526_02455</name>
</gene>